<feature type="domain" description="Calcineurin-like phosphoesterase" evidence="1">
    <location>
        <begin position="36"/>
        <end position="214"/>
    </location>
</feature>
<accession>A0A948WD51</accession>
<reference evidence="2" key="1">
    <citation type="submission" date="2021-05" db="EMBL/GenBank/DDBJ databases">
        <title>Energy efficiency and biological interactions define the core microbiome of deep oligotrophic groundwater.</title>
        <authorList>
            <person name="Mehrshad M."/>
            <person name="Lopez-Fernandez M."/>
            <person name="Bell E."/>
            <person name="Bernier-Latmani R."/>
            <person name="Bertilsson S."/>
            <person name="Dopson M."/>
        </authorList>
    </citation>
    <scope>NUCLEOTIDE SEQUENCE</scope>
    <source>
        <strain evidence="2">Modern_marine.mb.64</strain>
    </source>
</reference>
<dbReference type="InterPro" id="IPR029052">
    <property type="entry name" value="Metallo-depent_PP-like"/>
</dbReference>
<dbReference type="PANTHER" id="PTHR43143">
    <property type="entry name" value="METALLOPHOSPHOESTERASE, CALCINEURIN SUPERFAMILY"/>
    <property type="match status" value="1"/>
</dbReference>
<name>A0A948WD51_UNCEI</name>
<dbReference type="EMBL" id="JAHJDP010000065">
    <property type="protein sequence ID" value="MBU2691523.1"/>
    <property type="molecule type" value="Genomic_DNA"/>
</dbReference>
<evidence type="ECO:0000313" key="2">
    <source>
        <dbReference type="EMBL" id="MBU2691523.1"/>
    </source>
</evidence>
<dbReference type="PANTHER" id="PTHR43143:SF1">
    <property type="entry name" value="SERINE_THREONINE-PROTEIN PHOSPHATASE CPPED1"/>
    <property type="match status" value="1"/>
</dbReference>
<sequence length="346" mass="39305">MSSKHRVSGRRHMLSLLLPVLLLAHVPAALSLTPVRFAVIGDRSSGHVPGIYGRIVREIERLKPDFVMTVGDMIEGGIEDSLTIEQLWADYLELVEPLSMPIHYAPGNNDIWSDLSERIYRRYAGEPYYSFTHEFLHFVILDNSRISNSTEFSKGQIEWLEADLKQHQDALYTLVFFHKPFWNESIVVDAPDLLHEIFVKYGVDAVFSGHYHQYFSGRYDEIIYTNMGSSGGGTTPSPSGLKYHYAWVTVDEAGIHIAPIHMGSVLPWDILTAEERKLCQRLEREGLTFKEPLPIDENRQSVDGRAVLVVNNSFLPRPVKQMIKWTIPAGWQVSPEMVEIDLPAGD</sequence>
<organism evidence="2 3">
    <name type="scientific">Eiseniibacteriota bacterium</name>
    <dbReference type="NCBI Taxonomy" id="2212470"/>
    <lineage>
        <taxon>Bacteria</taxon>
        <taxon>Candidatus Eiseniibacteriota</taxon>
    </lineage>
</organism>
<dbReference type="Gene3D" id="3.60.21.10">
    <property type="match status" value="1"/>
</dbReference>
<protein>
    <submittedName>
        <fullName evidence="2">Metallophosphoesterase</fullName>
    </submittedName>
</protein>
<dbReference type="Proteomes" id="UP000777784">
    <property type="component" value="Unassembled WGS sequence"/>
</dbReference>
<gene>
    <name evidence="2" type="ORF">KJ970_11405</name>
</gene>
<dbReference type="Pfam" id="PF00149">
    <property type="entry name" value="Metallophos"/>
    <property type="match status" value="1"/>
</dbReference>
<dbReference type="InterPro" id="IPR004843">
    <property type="entry name" value="Calcineurin-like_PHP"/>
</dbReference>
<dbReference type="InterPro" id="IPR051918">
    <property type="entry name" value="STPP_CPPED1"/>
</dbReference>
<evidence type="ECO:0000259" key="1">
    <source>
        <dbReference type="Pfam" id="PF00149"/>
    </source>
</evidence>
<dbReference type="SUPFAM" id="SSF56300">
    <property type="entry name" value="Metallo-dependent phosphatases"/>
    <property type="match status" value="1"/>
</dbReference>
<proteinExistence type="predicted"/>
<evidence type="ECO:0000313" key="3">
    <source>
        <dbReference type="Proteomes" id="UP000777784"/>
    </source>
</evidence>
<dbReference type="GO" id="GO:0016787">
    <property type="term" value="F:hydrolase activity"/>
    <property type="evidence" value="ECO:0007669"/>
    <property type="project" value="InterPro"/>
</dbReference>
<comment type="caution">
    <text evidence="2">The sequence shown here is derived from an EMBL/GenBank/DDBJ whole genome shotgun (WGS) entry which is preliminary data.</text>
</comment>
<dbReference type="AlphaFoldDB" id="A0A948WD51"/>